<proteinExistence type="predicted"/>
<accession>A0A6J4JHC4</accession>
<reference evidence="1" key="1">
    <citation type="submission" date="2020-02" db="EMBL/GenBank/DDBJ databases">
        <authorList>
            <person name="Meier V. D."/>
        </authorList>
    </citation>
    <scope>NUCLEOTIDE SEQUENCE</scope>
    <source>
        <strain evidence="1">AVDCRST_MAG63</strain>
    </source>
</reference>
<name>A0A6J4JHC4_9BACT</name>
<sequence>MLPRPTRARATRCSTLILWAAASASMTSKPMLWRVPA</sequence>
<protein>
    <submittedName>
        <fullName evidence="1">Uncharacterized protein</fullName>
    </submittedName>
</protein>
<dbReference type="AlphaFoldDB" id="A0A6J4JHC4"/>
<gene>
    <name evidence="1" type="ORF">AVDCRST_MAG63-3483</name>
</gene>
<dbReference type="EMBL" id="CADCTO010000463">
    <property type="protein sequence ID" value="CAA9280127.1"/>
    <property type="molecule type" value="Genomic_DNA"/>
</dbReference>
<organism evidence="1">
    <name type="scientific">uncultured Armatimonadetes bacterium</name>
    <dbReference type="NCBI Taxonomy" id="157466"/>
    <lineage>
        <taxon>Bacteria</taxon>
        <taxon>Bacillati</taxon>
        <taxon>Armatimonadota</taxon>
        <taxon>environmental samples</taxon>
    </lineage>
</organism>
<evidence type="ECO:0000313" key="1">
    <source>
        <dbReference type="EMBL" id="CAA9280127.1"/>
    </source>
</evidence>